<protein>
    <submittedName>
        <fullName evidence="2">Uncharacterized protein</fullName>
    </submittedName>
</protein>
<reference evidence="2" key="1">
    <citation type="submission" date="2021-08" db="EMBL/GenBank/DDBJ databases">
        <title>WGS assembly of Ceratopteris richardii.</title>
        <authorList>
            <person name="Marchant D.B."/>
            <person name="Chen G."/>
            <person name="Jenkins J."/>
            <person name="Shu S."/>
            <person name="Leebens-Mack J."/>
            <person name="Grimwood J."/>
            <person name="Schmutz J."/>
            <person name="Soltis P."/>
            <person name="Soltis D."/>
            <person name="Chen Z.-H."/>
        </authorList>
    </citation>
    <scope>NUCLEOTIDE SEQUENCE</scope>
    <source>
        <strain evidence="2">Whitten #5841</strain>
        <tissue evidence="2">Leaf</tissue>
    </source>
</reference>
<sequence length="528" mass="57780">MFKQDHQLQTRNAASIPLDDLRHVLIPACELGAERYHEFRAANPQWRPRPFAQPCGQGLHLCEGCRECLSTSNFTSAKPQLTVECTGLSKVVAKPISVSTSKFNNQSTIPLDGNMMCTHAIQSPVVIKATQQYANKDASAEEGPIAKPPLVRPAGSVKLPNRSIELKVKSSVIENHPERENLGRSRAVDSMICQRTLSEHLSSSDNLSENAMTPSHMEDFTFSDPGAGSPVMETILTGKDSKLLEGGSRMDDSVLVDDEDLFKYVLATRQIPYGHSYSSLGSSMQRRLHDHFKLACPPCPHCNSNTFVRFRYFNNSGKSSLLQPRYSCRNPHTCAIAQEKNGKTGSRDFTLPKPKEVEAQKALATFTVQEHVDTMIDRAACQPQMIARAGTKRSAQNASLSEAGERSGKLPNTTLSLQTLNEPTTVVQVPKTRALQQAGKHIEDSNSSSSIQTVNNEQTAINVRCQAETSSENGRIIVQPISVQKVVPYLGKGEVGTSAEGPSNPRKIAELNICMYIDLSSASQCQST</sequence>
<evidence type="ECO:0000313" key="3">
    <source>
        <dbReference type="Proteomes" id="UP000825935"/>
    </source>
</evidence>
<dbReference type="OrthoDB" id="1881406at2759"/>
<dbReference type="Proteomes" id="UP000825935">
    <property type="component" value="Chromosome 38"/>
</dbReference>
<feature type="region of interest" description="Disordered" evidence="1">
    <location>
        <begin position="390"/>
        <end position="412"/>
    </location>
</feature>
<dbReference type="AlphaFoldDB" id="A0A8T2Q448"/>
<gene>
    <name evidence="2" type="ORF">KP509_38G041000</name>
</gene>
<dbReference type="EMBL" id="CM035443">
    <property type="protein sequence ID" value="KAH7278438.1"/>
    <property type="molecule type" value="Genomic_DNA"/>
</dbReference>
<dbReference type="EMBL" id="CM035443">
    <property type="protein sequence ID" value="KAH7278439.1"/>
    <property type="molecule type" value="Genomic_DNA"/>
</dbReference>
<proteinExistence type="predicted"/>
<keyword evidence="3" id="KW-1185">Reference proteome</keyword>
<comment type="caution">
    <text evidence="2">The sequence shown here is derived from an EMBL/GenBank/DDBJ whole genome shotgun (WGS) entry which is preliminary data.</text>
</comment>
<organism evidence="2 3">
    <name type="scientific">Ceratopteris richardii</name>
    <name type="common">Triangle waterfern</name>
    <dbReference type="NCBI Taxonomy" id="49495"/>
    <lineage>
        <taxon>Eukaryota</taxon>
        <taxon>Viridiplantae</taxon>
        <taxon>Streptophyta</taxon>
        <taxon>Embryophyta</taxon>
        <taxon>Tracheophyta</taxon>
        <taxon>Polypodiopsida</taxon>
        <taxon>Polypodiidae</taxon>
        <taxon>Polypodiales</taxon>
        <taxon>Pteridineae</taxon>
        <taxon>Pteridaceae</taxon>
        <taxon>Parkerioideae</taxon>
        <taxon>Ceratopteris</taxon>
    </lineage>
</organism>
<name>A0A8T2Q448_CERRI</name>
<evidence type="ECO:0000313" key="2">
    <source>
        <dbReference type="EMBL" id="KAH7278439.1"/>
    </source>
</evidence>
<evidence type="ECO:0000256" key="1">
    <source>
        <dbReference type="SAM" id="MobiDB-lite"/>
    </source>
</evidence>
<accession>A0A8T2Q448</accession>